<evidence type="ECO:0000313" key="1">
    <source>
        <dbReference type="EMBL" id="JAD67917.1"/>
    </source>
</evidence>
<reference evidence="1" key="1">
    <citation type="submission" date="2014-09" db="EMBL/GenBank/DDBJ databases">
        <authorList>
            <person name="Magalhaes I.L.F."/>
            <person name="Oliveira U."/>
            <person name="Santos F.R."/>
            <person name="Vidigal T.H.D.A."/>
            <person name="Brescovit A.D."/>
            <person name="Santos A.J."/>
        </authorList>
    </citation>
    <scope>NUCLEOTIDE SEQUENCE</scope>
    <source>
        <tissue evidence="1">Shoot tissue taken approximately 20 cm above the soil surface</tissue>
    </source>
</reference>
<proteinExistence type="predicted"/>
<organism evidence="1">
    <name type="scientific">Arundo donax</name>
    <name type="common">Giant reed</name>
    <name type="synonym">Donax arundinaceus</name>
    <dbReference type="NCBI Taxonomy" id="35708"/>
    <lineage>
        <taxon>Eukaryota</taxon>
        <taxon>Viridiplantae</taxon>
        <taxon>Streptophyta</taxon>
        <taxon>Embryophyta</taxon>
        <taxon>Tracheophyta</taxon>
        <taxon>Spermatophyta</taxon>
        <taxon>Magnoliopsida</taxon>
        <taxon>Liliopsida</taxon>
        <taxon>Poales</taxon>
        <taxon>Poaceae</taxon>
        <taxon>PACMAD clade</taxon>
        <taxon>Arundinoideae</taxon>
        <taxon>Arundineae</taxon>
        <taxon>Arundo</taxon>
    </lineage>
</organism>
<reference evidence="1" key="2">
    <citation type="journal article" date="2015" name="Data Brief">
        <title>Shoot transcriptome of the giant reed, Arundo donax.</title>
        <authorList>
            <person name="Barrero R.A."/>
            <person name="Guerrero F.D."/>
            <person name="Moolhuijzen P."/>
            <person name="Goolsby J.A."/>
            <person name="Tidwell J."/>
            <person name="Bellgard S.E."/>
            <person name="Bellgard M.I."/>
        </authorList>
    </citation>
    <scope>NUCLEOTIDE SEQUENCE</scope>
    <source>
        <tissue evidence="1">Shoot tissue taken approximately 20 cm above the soil surface</tissue>
    </source>
</reference>
<name>A0A0A9C8S6_ARUDO</name>
<dbReference type="EMBL" id="GBRH01229978">
    <property type="protein sequence ID" value="JAD67917.1"/>
    <property type="molecule type" value="Transcribed_RNA"/>
</dbReference>
<protein>
    <submittedName>
        <fullName evidence="1">Uncharacterized protein</fullName>
    </submittedName>
</protein>
<sequence length="11" mass="1432">MFNGMRKRYTK</sequence>
<accession>A0A0A9C8S6</accession>